<dbReference type="EC" id="1.21.98.4" evidence="8"/>
<feature type="binding site" evidence="8">
    <location>
        <position position="32"/>
    </location>
    <ligand>
        <name>[4Fe-4S] cluster</name>
        <dbReference type="ChEBI" id="CHEBI:49883"/>
        <note>4Fe-4S-S-AdoMet</note>
    </ligand>
</feature>
<dbReference type="Pfam" id="PF13186">
    <property type="entry name" value="SPASM"/>
    <property type="match status" value="1"/>
</dbReference>
<organism evidence="10 11">
    <name type="scientific">Roseiarcus fermentans</name>
    <dbReference type="NCBI Taxonomy" id="1473586"/>
    <lineage>
        <taxon>Bacteria</taxon>
        <taxon>Pseudomonadati</taxon>
        <taxon>Pseudomonadota</taxon>
        <taxon>Alphaproteobacteria</taxon>
        <taxon>Hyphomicrobiales</taxon>
        <taxon>Roseiarcaceae</taxon>
        <taxon>Roseiarcus</taxon>
    </lineage>
</organism>
<dbReference type="UniPathway" id="UPA00539"/>
<comment type="caution">
    <text evidence="10">The sequence shown here is derived from an EMBL/GenBank/DDBJ whole genome shotgun (WGS) entry which is preliminary data.</text>
</comment>
<comment type="cofactor">
    <cofactor evidence="8">
        <name>[4Fe-4S] cluster</name>
        <dbReference type="ChEBI" id="CHEBI:49883"/>
    </cofactor>
    <text evidence="8">Binds 1 [4Fe-4S] cluster. The cluster is coordinated with 3 cysteines and an exchangeable S-adenosyl-L-methionine.</text>
</comment>
<evidence type="ECO:0000313" key="10">
    <source>
        <dbReference type="EMBL" id="RBP12920.1"/>
    </source>
</evidence>
<dbReference type="SFLD" id="SFLDS00029">
    <property type="entry name" value="Radical_SAM"/>
    <property type="match status" value="1"/>
</dbReference>
<dbReference type="GO" id="GO:0016491">
    <property type="term" value="F:oxidoreductase activity"/>
    <property type="evidence" value="ECO:0007669"/>
    <property type="project" value="UniProtKB-KW"/>
</dbReference>
<reference evidence="10 11" key="1">
    <citation type="submission" date="2018-06" db="EMBL/GenBank/DDBJ databases">
        <title>Genomic Encyclopedia of Type Strains, Phase IV (KMG-IV): sequencing the most valuable type-strain genomes for metagenomic binning, comparative biology and taxonomic classification.</title>
        <authorList>
            <person name="Goeker M."/>
        </authorList>
    </citation>
    <scope>NUCLEOTIDE SEQUENCE [LARGE SCALE GENOMIC DNA]</scope>
    <source>
        <strain evidence="10 11">DSM 24875</strain>
    </source>
</reference>
<comment type="catalytic activity">
    <reaction evidence="8">
        <text>[PQQ precursor protein] + S-adenosyl-L-methionine = E-Y cross-linked-[PQQ precursor protein] + 5'-deoxyadenosine + L-methionine + H(+)</text>
        <dbReference type="Rhea" id="RHEA:56836"/>
        <dbReference type="Rhea" id="RHEA-COMP:14800"/>
        <dbReference type="Rhea" id="RHEA-COMP:14801"/>
        <dbReference type="ChEBI" id="CHEBI:15378"/>
        <dbReference type="ChEBI" id="CHEBI:17319"/>
        <dbReference type="ChEBI" id="CHEBI:57844"/>
        <dbReference type="ChEBI" id="CHEBI:59789"/>
        <dbReference type="ChEBI" id="CHEBI:141026"/>
        <dbReference type="ChEBI" id="CHEBI:141027"/>
        <dbReference type="EC" id="1.21.98.4"/>
    </reaction>
</comment>
<dbReference type="PROSITE" id="PS51918">
    <property type="entry name" value="RADICAL_SAM"/>
    <property type="match status" value="1"/>
</dbReference>
<feature type="binding site" evidence="8">
    <location>
        <position position="25"/>
    </location>
    <ligand>
        <name>[4Fe-4S] cluster</name>
        <dbReference type="ChEBI" id="CHEBI:49883"/>
        <note>4Fe-4S-S-AdoMet</note>
    </ligand>
</feature>
<dbReference type="InterPro" id="IPR050377">
    <property type="entry name" value="Radical_SAM_PqqE_MftC-like"/>
</dbReference>
<evidence type="ECO:0000256" key="1">
    <source>
        <dbReference type="ARBA" id="ARBA00022485"/>
    </source>
</evidence>
<keyword evidence="5 8" id="KW-0560">Oxidoreductase</keyword>
<evidence type="ECO:0000256" key="5">
    <source>
        <dbReference type="ARBA" id="ARBA00023002"/>
    </source>
</evidence>
<keyword evidence="3 8" id="KW-0479">Metal-binding</keyword>
<dbReference type="SUPFAM" id="SSF102114">
    <property type="entry name" value="Radical SAM enzymes"/>
    <property type="match status" value="1"/>
</dbReference>
<gene>
    <name evidence="8" type="primary">pqqE</name>
    <name evidence="10" type="ORF">DFR50_113109</name>
</gene>
<dbReference type="InterPro" id="IPR013785">
    <property type="entry name" value="Aldolase_TIM"/>
</dbReference>
<dbReference type="HAMAP" id="MF_00660">
    <property type="entry name" value="PqqE"/>
    <property type="match status" value="1"/>
</dbReference>
<dbReference type="EMBL" id="QNRK01000013">
    <property type="protein sequence ID" value="RBP12920.1"/>
    <property type="molecule type" value="Genomic_DNA"/>
</dbReference>
<dbReference type="InterPro" id="IPR006638">
    <property type="entry name" value="Elp3/MiaA/NifB-like_rSAM"/>
</dbReference>
<dbReference type="InterPro" id="IPR023885">
    <property type="entry name" value="4Fe4S-binding_SPASM_dom"/>
</dbReference>
<keyword evidence="7 8" id="KW-0411">Iron-sulfur</keyword>
<dbReference type="CDD" id="cd01335">
    <property type="entry name" value="Radical_SAM"/>
    <property type="match status" value="1"/>
</dbReference>
<keyword evidence="6 8" id="KW-0408">Iron</keyword>
<dbReference type="PANTHER" id="PTHR11228">
    <property type="entry name" value="RADICAL SAM DOMAIN PROTEIN"/>
    <property type="match status" value="1"/>
</dbReference>
<dbReference type="InterPro" id="IPR017200">
    <property type="entry name" value="PqqE-like"/>
</dbReference>
<dbReference type="NCBIfam" id="TIGR02109">
    <property type="entry name" value="PQQ_syn_pqqE"/>
    <property type="match status" value="1"/>
</dbReference>
<dbReference type="GO" id="GO:0005506">
    <property type="term" value="F:iron ion binding"/>
    <property type="evidence" value="ECO:0007669"/>
    <property type="project" value="UniProtKB-UniRule"/>
</dbReference>
<dbReference type="InterPro" id="IPR058240">
    <property type="entry name" value="rSAM_sf"/>
</dbReference>
<evidence type="ECO:0000259" key="9">
    <source>
        <dbReference type="PROSITE" id="PS51918"/>
    </source>
</evidence>
<dbReference type="PIRSF" id="PIRSF037420">
    <property type="entry name" value="PQQ_syn_pqqE"/>
    <property type="match status" value="1"/>
</dbReference>
<sequence length="373" mass="39994">MKKGAGSMTALAPPIGVLVELTHRCPLGCPHCSNPLKLEPPAAELDTETWKRVFEEAAALGALHVHLSGGEPTARRDIVALTRHAAQCGLYTNLITSGIGVGERLWGGLVEAGLDHAQLSFQGADEGTNDRLGHYDGAWAKKRAFAAMVTTAGVPLTVNAVVSRPNLHQVSAFIDLALELGARRLEVAHTQYYGWALANRAALMPALKETEEAIRLVEAARPKLAGRLVIDMVVPDYYARYPKPCAGGWGRLAINVSPSGKAMPCHAAETIPGLEFWNVRDRSLAEIWADSPAFNAFRGTDWMREPCRTCDRKEIDFGGCRCQALALAGDAAATDPACSKSPLHARIGRTAAAEAEAGSEAIRWRSYKAALEG</sequence>
<feature type="binding site" evidence="8">
    <location>
        <position position="29"/>
    </location>
    <ligand>
        <name>[4Fe-4S] cluster</name>
        <dbReference type="ChEBI" id="CHEBI:49883"/>
        <note>4Fe-4S-S-AdoMet</note>
    </ligand>
</feature>
<comment type="function">
    <text evidence="8">Catalyzes the cross-linking of a glutamate residue and a tyrosine residue in the PqqA protein as part of the biosynthesis of pyrroloquinoline quinone (PQQ).</text>
</comment>
<comment type="pathway">
    <text evidence="8">Cofactor biosynthesis; pyrroloquinoline quinone biosynthesis.</text>
</comment>
<dbReference type="SFLD" id="SFLDG01386">
    <property type="entry name" value="main_SPASM_domain-containing"/>
    <property type="match status" value="1"/>
</dbReference>
<evidence type="ECO:0000256" key="4">
    <source>
        <dbReference type="ARBA" id="ARBA00022905"/>
    </source>
</evidence>
<dbReference type="GO" id="GO:1904047">
    <property type="term" value="F:S-adenosyl-L-methionine binding"/>
    <property type="evidence" value="ECO:0007669"/>
    <property type="project" value="UniProtKB-UniRule"/>
</dbReference>
<evidence type="ECO:0000313" key="11">
    <source>
        <dbReference type="Proteomes" id="UP000253529"/>
    </source>
</evidence>
<dbReference type="Gene3D" id="3.20.20.70">
    <property type="entry name" value="Aldolase class I"/>
    <property type="match status" value="1"/>
</dbReference>
<dbReference type="InterPro" id="IPR007197">
    <property type="entry name" value="rSAM"/>
</dbReference>
<comment type="similarity">
    <text evidence="8">Belongs to the radical SAM superfamily. PqqE family.</text>
</comment>
<evidence type="ECO:0000256" key="2">
    <source>
        <dbReference type="ARBA" id="ARBA00022691"/>
    </source>
</evidence>
<dbReference type="GO" id="GO:0009975">
    <property type="term" value="F:cyclase activity"/>
    <property type="evidence" value="ECO:0007669"/>
    <property type="project" value="UniProtKB-UniRule"/>
</dbReference>
<name>A0A366FG31_9HYPH</name>
<dbReference type="PANTHER" id="PTHR11228:SF7">
    <property type="entry name" value="PQQA PEPTIDE CYCLASE"/>
    <property type="match status" value="1"/>
</dbReference>
<keyword evidence="1 8" id="KW-0004">4Fe-4S</keyword>
<dbReference type="AlphaFoldDB" id="A0A366FG31"/>
<dbReference type="InterPro" id="IPR011843">
    <property type="entry name" value="PQQ_synth_PqqE_bac"/>
</dbReference>
<protein>
    <recommendedName>
        <fullName evidence="8">PqqA peptide cyclase</fullName>
        <ecNumber evidence="8">1.21.98.4</ecNumber>
    </recommendedName>
    <alternativeName>
        <fullName evidence="8">Coenzyme PQQ synthesis protein E</fullName>
    </alternativeName>
</protein>
<dbReference type="GO" id="GO:0051539">
    <property type="term" value="F:4 iron, 4 sulfur cluster binding"/>
    <property type="evidence" value="ECO:0007669"/>
    <property type="project" value="UniProtKB-KW"/>
</dbReference>
<dbReference type="Proteomes" id="UP000253529">
    <property type="component" value="Unassembled WGS sequence"/>
</dbReference>
<evidence type="ECO:0000256" key="8">
    <source>
        <dbReference type="HAMAP-Rule" id="MF_00660"/>
    </source>
</evidence>
<dbReference type="CDD" id="cd21119">
    <property type="entry name" value="SPASM_PqqE"/>
    <property type="match status" value="1"/>
</dbReference>
<keyword evidence="11" id="KW-1185">Reference proteome</keyword>
<dbReference type="GO" id="GO:0018189">
    <property type="term" value="P:pyrroloquinoline quinone biosynthetic process"/>
    <property type="evidence" value="ECO:0007669"/>
    <property type="project" value="UniProtKB-UniRule"/>
</dbReference>
<evidence type="ECO:0000256" key="7">
    <source>
        <dbReference type="ARBA" id="ARBA00023014"/>
    </source>
</evidence>
<dbReference type="SMART" id="SM00729">
    <property type="entry name" value="Elp3"/>
    <property type="match status" value="1"/>
</dbReference>
<evidence type="ECO:0000256" key="6">
    <source>
        <dbReference type="ARBA" id="ARBA00023004"/>
    </source>
</evidence>
<keyword evidence="4 8" id="KW-0884">PQQ biosynthesis</keyword>
<keyword evidence="2 8" id="KW-0949">S-adenosyl-L-methionine</keyword>
<accession>A0A366FG31</accession>
<dbReference type="SFLD" id="SFLDF00280">
    <property type="entry name" value="coenzyme_PQQ_synthesis_protein"/>
    <property type="match status" value="1"/>
</dbReference>
<proteinExistence type="inferred from homology"/>
<feature type="domain" description="Radical SAM core" evidence="9">
    <location>
        <begin position="11"/>
        <end position="227"/>
    </location>
</feature>
<comment type="subunit">
    <text evidence="8">Interacts with PqqD. The interaction is necessary for activity of PqqE.</text>
</comment>
<dbReference type="SFLD" id="SFLDG01067">
    <property type="entry name" value="SPASM/twitch_domain_containing"/>
    <property type="match status" value="1"/>
</dbReference>
<dbReference type="Pfam" id="PF04055">
    <property type="entry name" value="Radical_SAM"/>
    <property type="match status" value="1"/>
</dbReference>
<dbReference type="NCBIfam" id="TIGR04085">
    <property type="entry name" value="rSAM_more_4Fe4S"/>
    <property type="match status" value="1"/>
</dbReference>
<evidence type="ECO:0000256" key="3">
    <source>
        <dbReference type="ARBA" id="ARBA00022723"/>
    </source>
</evidence>